<dbReference type="Pfam" id="PF00583">
    <property type="entry name" value="Acetyltransf_1"/>
    <property type="match status" value="1"/>
</dbReference>
<comment type="caution">
    <text evidence="4">The sequence shown here is derived from an EMBL/GenBank/DDBJ whole genome shotgun (WGS) entry which is preliminary data.</text>
</comment>
<dbReference type="CDD" id="cd04301">
    <property type="entry name" value="NAT_SF"/>
    <property type="match status" value="1"/>
</dbReference>
<name>A0A2S5JF78_9RHOB</name>
<dbReference type="InterPro" id="IPR016181">
    <property type="entry name" value="Acyl_CoA_acyltransferase"/>
</dbReference>
<dbReference type="Proteomes" id="UP000239736">
    <property type="component" value="Unassembled WGS sequence"/>
</dbReference>
<evidence type="ECO:0000313" key="5">
    <source>
        <dbReference type="Proteomes" id="UP000239736"/>
    </source>
</evidence>
<evidence type="ECO:0000256" key="1">
    <source>
        <dbReference type="ARBA" id="ARBA00022679"/>
    </source>
</evidence>
<dbReference type="PANTHER" id="PTHR43877">
    <property type="entry name" value="AMINOALKYLPHOSPHONATE N-ACETYLTRANSFERASE-RELATED-RELATED"/>
    <property type="match status" value="1"/>
</dbReference>
<dbReference type="InterPro" id="IPR050832">
    <property type="entry name" value="Bact_Acetyltransf"/>
</dbReference>
<dbReference type="EMBL" id="PRDS01000006">
    <property type="protein sequence ID" value="PPB80166.1"/>
    <property type="molecule type" value="Genomic_DNA"/>
</dbReference>
<keyword evidence="1 4" id="KW-0808">Transferase</keyword>
<evidence type="ECO:0000256" key="2">
    <source>
        <dbReference type="ARBA" id="ARBA00023315"/>
    </source>
</evidence>
<sequence>MSAASPASVRFALAQPNDSSGGWRAALARHLARLDLPARINRFLSPARDEAIRAYADRAQPLFLITAGSGGRLIGVAEVHPHATLDRSAEIAVSVDTEWRNHGIGHRLFEKALEECRRRGIDDLWVVYLRGNQAMRRIAERSGFVQVPDADPDCVTAHLIDLPRSPRTRE</sequence>
<evidence type="ECO:0000313" key="4">
    <source>
        <dbReference type="EMBL" id="PPB80166.1"/>
    </source>
</evidence>
<dbReference type="SUPFAM" id="SSF55729">
    <property type="entry name" value="Acyl-CoA N-acyltransferases (Nat)"/>
    <property type="match status" value="1"/>
</dbReference>
<accession>A0A2S5JF78</accession>
<dbReference type="RefSeq" id="WP_170063402.1">
    <property type="nucleotide sequence ID" value="NZ_PRDS01000006.1"/>
</dbReference>
<dbReference type="PROSITE" id="PS51186">
    <property type="entry name" value="GNAT"/>
    <property type="match status" value="1"/>
</dbReference>
<proteinExistence type="predicted"/>
<organism evidence="4 5">
    <name type="scientific">Albidovulum inexpectatum</name>
    <dbReference type="NCBI Taxonomy" id="196587"/>
    <lineage>
        <taxon>Bacteria</taxon>
        <taxon>Pseudomonadati</taxon>
        <taxon>Pseudomonadota</taxon>
        <taxon>Alphaproteobacteria</taxon>
        <taxon>Rhodobacterales</taxon>
        <taxon>Paracoccaceae</taxon>
        <taxon>Albidovulum</taxon>
    </lineage>
</organism>
<evidence type="ECO:0000259" key="3">
    <source>
        <dbReference type="PROSITE" id="PS51186"/>
    </source>
</evidence>
<reference evidence="4 5" key="1">
    <citation type="submission" date="2018-01" db="EMBL/GenBank/DDBJ databases">
        <title>Genomic Encyclopedia of Archaeal and Bacterial Type Strains, Phase II (KMG-II): from individual species to whole genera.</title>
        <authorList>
            <person name="Goeker M."/>
        </authorList>
    </citation>
    <scope>NUCLEOTIDE SEQUENCE [LARGE SCALE GENOMIC DNA]</scope>
    <source>
        <strain evidence="4 5">DSM 12048</strain>
    </source>
</reference>
<feature type="domain" description="N-acetyltransferase" evidence="3">
    <location>
        <begin position="26"/>
        <end position="163"/>
    </location>
</feature>
<dbReference type="AlphaFoldDB" id="A0A2S5JF78"/>
<dbReference type="InterPro" id="IPR000182">
    <property type="entry name" value="GNAT_dom"/>
</dbReference>
<protein>
    <submittedName>
        <fullName evidence="4">Acetyltransferase (GNAT) family protein</fullName>
    </submittedName>
</protein>
<dbReference type="Gene3D" id="3.40.630.30">
    <property type="match status" value="1"/>
</dbReference>
<keyword evidence="2" id="KW-0012">Acyltransferase</keyword>
<gene>
    <name evidence="4" type="ORF">LV82_02038</name>
</gene>
<dbReference type="GO" id="GO:0016747">
    <property type="term" value="F:acyltransferase activity, transferring groups other than amino-acyl groups"/>
    <property type="evidence" value="ECO:0007669"/>
    <property type="project" value="InterPro"/>
</dbReference>
<keyword evidence="5" id="KW-1185">Reference proteome</keyword>